<evidence type="ECO:0000256" key="1">
    <source>
        <dbReference type="SAM" id="MobiDB-lite"/>
    </source>
</evidence>
<feature type="region of interest" description="Disordered" evidence="1">
    <location>
        <begin position="1"/>
        <end position="53"/>
    </location>
</feature>
<keyword evidence="3" id="KW-1185">Reference proteome</keyword>
<reference evidence="2" key="1">
    <citation type="submission" date="2021-06" db="EMBL/GenBank/DDBJ databases">
        <authorList>
            <person name="Hodson N. C."/>
            <person name="Mongue J. A."/>
            <person name="Jaron S. K."/>
        </authorList>
    </citation>
    <scope>NUCLEOTIDE SEQUENCE</scope>
</reference>
<name>A0A8J2KND8_9HEXA</name>
<sequence>MEPVKHSKDSDSTSRNLKKSRKKLKRHENKKRSPSTSQGSKAEEELDHGGPSVVAGTAFDNLLVRKFSRILMYQNLV</sequence>
<dbReference type="Proteomes" id="UP000708208">
    <property type="component" value="Unassembled WGS sequence"/>
</dbReference>
<dbReference type="EMBL" id="CAJVCH010165131">
    <property type="protein sequence ID" value="CAG7728576.1"/>
    <property type="molecule type" value="Genomic_DNA"/>
</dbReference>
<accession>A0A8J2KND8</accession>
<proteinExistence type="predicted"/>
<evidence type="ECO:0000313" key="2">
    <source>
        <dbReference type="EMBL" id="CAG7728576.1"/>
    </source>
</evidence>
<evidence type="ECO:0000313" key="3">
    <source>
        <dbReference type="Proteomes" id="UP000708208"/>
    </source>
</evidence>
<gene>
    <name evidence="2" type="ORF">AFUS01_LOCUS17344</name>
</gene>
<comment type="caution">
    <text evidence="2">The sequence shown here is derived from an EMBL/GenBank/DDBJ whole genome shotgun (WGS) entry which is preliminary data.</text>
</comment>
<organism evidence="2 3">
    <name type="scientific">Allacma fusca</name>
    <dbReference type="NCBI Taxonomy" id="39272"/>
    <lineage>
        <taxon>Eukaryota</taxon>
        <taxon>Metazoa</taxon>
        <taxon>Ecdysozoa</taxon>
        <taxon>Arthropoda</taxon>
        <taxon>Hexapoda</taxon>
        <taxon>Collembola</taxon>
        <taxon>Symphypleona</taxon>
        <taxon>Sminthuridae</taxon>
        <taxon>Allacma</taxon>
    </lineage>
</organism>
<feature type="compositionally biased region" description="Basic and acidic residues" evidence="1">
    <location>
        <begin position="1"/>
        <end position="12"/>
    </location>
</feature>
<feature type="compositionally biased region" description="Basic residues" evidence="1">
    <location>
        <begin position="16"/>
        <end position="33"/>
    </location>
</feature>
<dbReference type="AlphaFoldDB" id="A0A8J2KND8"/>
<protein>
    <submittedName>
        <fullName evidence="2">Uncharacterized protein</fullName>
    </submittedName>
</protein>